<evidence type="ECO:0000256" key="6">
    <source>
        <dbReference type="ARBA" id="ARBA00022573"/>
    </source>
</evidence>
<dbReference type="CDD" id="cd02439">
    <property type="entry name" value="DMB-PRT_CobT"/>
    <property type="match status" value="1"/>
</dbReference>
<dbReference type="InterPro" id="IPR023195">
    <property type="entry name" value="Nict_dMeBzImd_PRibTrfase_N"/>
</dbReference>
<proteinExistence type="inferred from homology"/>
<dbReference type="SUPFAM" id="SSF52733">
    <property type="entry name" value="Nicotinate mononucleotide:5,6-dimethylbenzimidazole phosphoribosyltransferase (CobT)"/>
    <property type="match status" value="1"/>
</dbReference>
<organism evidence="12 13">
    <name type="scientific">Corynebacterium mendelii</name>
    <dbReference type="NCBI Taxonomy" id="2765362"/>
    <lineage>
        <taxon>Bacteria</taxon>
        <taxon>Bacillati</taxon>
        <taxon>Actinomycetota</taxon>
        <taxon>Actinomycetes</taxon>
        <taxon>Mycobacteriales</taxon>
        <taxon>Corynebacteriaceae</taxon>
        <taxon>Corynebacterium</taxon>
    </lineage>
</organism>
<keyword evidence="13" id="KW-1185">Reference proteome</keyword>
<evidence type="ECO:0000256" key="7">
    <source>
        <dbReference type="ARBA" id="ARBA00022676"/>
    </source>
</evidence>
<evidence type="ECO:0000256" key="8">
    <source>
        <dbReference type="ARBA" id="ARBA00022679"/>
    </source>
</evidence>
<dbReference type="Pfam" id="PF02277">
    <property type="entry name" value="DBI_PRT"/>
    <property type="match status" value="1"/>
</dbReference>
<dbReference type="AlphaFoldDB" id="A0A939DXJ7"/>
<dbReference type="InterPro" id="IPR003200">
    <property type="entry name" value="Nict_dMeBzImd_PRibTrfase"/>
</dbReference>
<dbReference type="Proteomes" id="UP000664332">
    <property type="component" value="Unassembled WGS sequence"/>
</dbReference>
<comment type="caution">
    <text evidence="12">The sequence shown here is derived from an EMBL/GenBank/DDBJ whole genome shotgun (WGS) entry which is preliminary data.</text>
</comment>
<dbReference type="InterPro" id="IPR017846">
    <property type="entry name" value="Nict_dMeBzImd_PRibTrfase_bact"/>
</dbReference>
<name>A0A939DXJ7_9CORY</name>
<evidence type="ECO:0000256" key="9">
    <source>
        <dbReference type="ARBA" id="ARBA00030686"/>
    </source>
</evidence>
<evidence type="ECO:0000256" key="2">
    <source>
        <dbReference type="ARBA" id="ARBA00005049"/>
    </source>
</evidence>
<evidence type="ECO:0000256" key="11">
    <source>
        <dbReference type="HAMAP-Rule" id="MF_00230"/>
    </source>
</evidence>
<dbReference type="NCBIfam" id="NF000996">
    <property type="entry name" value="PRK00105.1"/>
    <property type="match status" value="1"/>
</dbReference>
<dbReference type="Gene3D" id="1.10.1610.10">
    <property type="match status" value="1"/>
</dbReference>
<protein>
    <recommendedName>
        <fullName evidence="5 11">Nicotinate-nucleotide--dimethylbenzimidazole phosphoribosyltransferase</fullName>
        <shortName evidence="11">NN:DBI PRT</shortName>
        <ecNumber evidence="4 11">2.4.2.21</ecNumber>
    </recommendedName>
    <alternativeName>
        <fullName evidence="9 11">N(1)-alpha-phosphoribosyltransferase</fullName>
    </alternativeName>
</protein>
<dbReference type="GO" id="GO:0008939">
    <property type="term" value="F:nicotinate-nucleotide-dimethylbenzimidazole phosphoribosyltransferase activity"/>
    <property type="evidence" value="ECO:0007669"/>
    <property type="project" value="UniProtKB-UniRule"/>
</dbReference>
<comment type="pathway">
    <text evidence="2 11">Nucleoside biosynthesis; alpha-ribazole biosynthesis; alpha-ribazole from 5,6-dimethylbenzimidazole: step 1/2.</text>
</comment>
<comment type="function">
    <text evidence="1 11">Catalyzes the synthesis of alpha-ribazole-5'-phosphate from nicotinate mononucleotide (NAMN) and 5,6-dimethylbenzimidazole (DMB).</text>
</comment>
<evidence type="ECO:0000256" key="4">
    <source>
        <dbReference type="ARBA" id="ARBA00011991"/>
    </source>
</evidence>
<dbReference type="PANTHER" id="PTHR43463">
    <property type="entry name" value="NICOTINATE-NUCLEOTIDE--DIMETHYLBENZIMIDAZOLE PHOSPHORIBOSYLTRANSFERASE"/>
    <property type="match status" value="1"/>
</dbReference>
<evidence type="ECO:0000256" key="5">
    <source>
        <dbReference type="ARBA" id="ARBA00015486"/>
    </source>
</evidence>
<gene>
    <name evidence="11 12" type="primary">cobT</name>
    <name evidence="12" type="ORF">JZY06_00215</name>
</gene>
<dbReference type="PANTHER" id="PTHR43463:SF1">
    <property type="entry name" value="NICOTINATE-NUCLEOTIDE--DIMETHYLBENZIMIDAZOLE PHOSPHORIBOSYLTRANSFERASE"/>
    <property type="match status" value="1"/>
</dbReference>
<evidence type="ECO:0000313" key="13">
    <source>
        <dbReference type="Proteomes" id="UP000664332"/>
    </source>
</evidence>
<reference evidence="12" key="1">
    <citation type="submission" date="2021-03" db="EMBL/GenBank/DDBJ databases">
        <authorList>
            <person name="Sun Q."/>
        </authorList>
    </citation>
    <scope>NUCLEOTIDE SEQUENCE</scope>
    <source>
        <strain evidence="12">CCM 8862</strain>
    </source>
</reference>
<evidence type="ECO:0000256" key="10">
    <source>
        <dbReference type="ARBA" id="ARBA00047340"/>
    </source>
</evidence>
<keyword evidence="6 11" id="KW-0169">Cobalamin biosynthesis</keyword>
<dbReference type="GO" id="GO:0009236">
    <property type="term" value="P:cobalamin biosynthetic process"/>
    <property type="evidence" value="ECO:0007669"/>
    <property type="project" value="UniProtKB-UniRule"/>
</dbReference>
<accession>A0A939DXJ7</accession>
<dbReference type="Gene3D" id="3.40.50.10210">
    <property type="match status" value="1"/>
</dbReference>
<dbReference type="HAMAP" id="MF_00230">
    <property type="entry name" value="CobT"/>
    <property type="match status" value="1"/>
</dbReference>
<evidence type="ECO:0000256" key="1">
    <source>
        <dbReference type="ARBA" id="ARBA00002197"/>
    </source>
</evidence>
<evidence type="ECO:0000313" key="12">
    <source>
        <dbReference type="EMBL" id="MBN9643059.1"/>
    </source>
</evidence>
<dbReference type="NCBIfam" id="TIGR03160">
    <property type="entry name" value="cobT_DBIPRT"/>
    <property type="match status" value="1"/>
</dbReference>
<evidence type="ECO:0000256" key="3">
    <source>
        <dbReference type="ARBA" id="ARBA00007110"/>
    </source>
</evidence>
<comment type="catalytic activity">
    <reaction evidence="10 11">
        <text>5,6-dimethylbenzimidazole + nicotinate beta-D-ribonucleotide = alpha-ribazole 5'-phosphate + nicotinate + H(+)</text>
        <dbReference type="Rhea" id="RHEA:11196"/>
        <dbReference type="ChEBI" id="CHEBI:15378"/>
        <dbReference type="ChEBI" id="CHEBI:15890"/>
        <dbReference type="ChEBI" id="CHEBI:32544"/>
        <dbReference type="ChEBI" id="CHEBI:57502"/>
        <dbReference type="ChEBI" id="CHEBI:57918"/>
        <dbReference type="EC" id="2.4.2.21"/>
    </reaction>
</comment>
<dbReference type="InterPro" id="IPR036087">
    <property type="entry name" value="Nict_dMeBzImd_PRibTrfase_sf"/>
</dbReference>
<comment type="similarity">
    <text evidence="3 11">Belongs to the CobT family.</text>
</comment>
<dbReference type="EC" id="2.4.2.21" evidence="4 11"/>
<feature type="active site" description="Proton acceptor" evidence="11">
    <location>
        <position position="315"/>
    </location>
</feature>
<keyword evidence="8 11" id="KW-0808">Transferase</keyword>
<keyword evidence="7 11" id="KW-0328">Glycosyltransferase</keyword>
<dbReference type="EMBL" id="JAFLEQ010000003">
    <property type="protein sequence ID" value="MBN9643059.1"/>
    <property type="molecule type" value="Genomic_DNA"/>
</dbReference>
<dbReference type="RefSeq" id="WP_207117478.1">
    <property type="nucleotide sequence ID" value="NZ_JAFLEQ010000003.1"/>
</dbReference>
<sequence>MDPAQLYPPITPPDERVLIAARQYQDQLTKPQGCLGRLEDIGCFIAACQGEVPPRKITDPSVVVFAGDHGIAGAAQGVSPFPQSVSLAVADNIVNGTAGIAIMSRAAGARVRVADISLDHEAEGPYRIRRSCGSIDREDAMTDDEVARAIEIGQKLCDEEVDKGADLLIAGEIGIGNTTPSAALVGCLLNKEPVAVVGRGSGINDEGWKTKTAAVRDAMFRSRNHRDNIVELLRMVTGPDITAMAAFLAQAAVRRTPVILDGVITAAAALAANRLAPGARHWWIAGHRSAEPAQGFALKELDLVPLIDFHMRLGEGTGAVAALPLVTMAVDIMVDMPTFAESGVAQSTQ</sequence>